<name>A0AAD2CRV8_9STRA</name>
<reference evidence="2" key="1">
    <citation type="submission" date="2023-08" db="EMBL/GenBank/DDBJ databases">
        <authorList>
            <person name="Audoor S."/>
            <person name="Bilcke G."/>
        </authorList>
    </citation>
    <scope>NUCLEOTIDE SEQUENCE</scope>
</reference>
<keyword evidence="1" id="KW-1133">Transmembrane helix</keyword>
<organism evidence="2 3">
    <name type="scientific">Cylindrotheca closterium</name>
    <dbReference type="NCBI Taxonomy" id="2856"/>
    <lineage>
        <taxon>Eukaryota</taxon>
        <taxon>Sar</taxon>
        <taxon>Stramenopiles</taxon>
        <taxon>Ochrophyta</taxon>
        <taxon>Bacillariophyta</taxon>
        <taxon>Bacillariophyceae</taxon>
        <taxon>Bacillariophycidae</taxon>
        <taxon>Bacillariales</taxon>
        <taxon>Bacillariaceae</taxon>
        <taxon>Cylindrotheca</taxon>
    </lineage>
</organism>
<feature type="transmembrane region" description="Helical" evidence="1">
    <location>
        <begin position="32"/>
        <end position="51"/>
    </location>
</feature>
<feature type="transmembrane region" description="Helical" evidence="1">
    <location>
        <begin position="157"/>
        <end position="174"/>
    </location>
</feature>
<keyword evidence="3" id="KW-1185">Reference proteome</keyword>
<gene>
    <name evidence="2" type="ORF">CYCCA115_LOCUS6346</name>
</gene>
<evidence type="ECO:0000313" key="3">
    <source>
        <dbReference type="Proteomes" id="UP001295423"/>
    </source>
</evidence>
<dbReference type="AlphaFoldDB" id="A0AAD2CRV8"/>
<sequence length="284" mass="32919">MSCWHDHFSLSKDSALVKLLEWITAYCPRQNYGIWLYTNTSVLLWSLLLLAELCMTDDPSRTRDRIEGTEAYLVYSFGVMLVWNLGAGLHLLDHFYVHQIVARWNGQGHEVQYCRPEERRLLNSCNKDNANDEDPEIAATNHEESTSKSNHQSSNKTIDLCAILFEFILSVYFLDYSRRAFRKWNTADKDVADEFLNTIINIGAFSYQVVRIWKIRQGDIARELAEMAAEEDSHDEHHADTEFEEVHFNTVYYSTWSIGNLHGLEIVDHTTEEEKDELLQGTGT</sequence>
<keyword evidence="1" id="KW-0472">Membrane</keyword>
<protein>
    <submittedName>
        <fullName evidence="2">Uncharacterized protein</fullName>
    </submittedName>
</protein>
<keyword evidence="1" id="KW-0812">Transmembrane</keyword>
<evidence type="ECO:0000313" key="2">
    <source>
        <dbReference type="EMBL" id="CAJ1938944.1"/>
    </source>
</evidence>
<dbReference type="Proteomes" id="UP001295423">
    <property type="component" value="Unassembled WGS sequence"/>
</dbReference>
<proteinExistence type="predicted"/>
<accession>A0AAD2CRV8</accession>
<comment type="caution">
    <text evidence="2">The sequence shown here is derived from an EMBL/GenBank/DDBJ whole genome shotgun (WGS) entry which is preliminary data.</text>
</comment>
<evidence type="ECO:0000256" key="1">
    <source>
        <dbReference type="SAM" id="Phobius"/>
    </source>
</evidence>
<feature type="transmembrane region" description="Helical" evidence="1">
    <location>
        <begin position="72"/>
        <end position="92"/>
    </location>
</feature>
<dbReference type="EMBL" id="CAKOGP040000779">
    <property type="protein sequence ID" value="CAJ1938944.1"/>
    <property type="molecule type" value="Genomic_DNA"/>
</dbReference>